<accession>A0A2S1L9Y1</accession>
<organism evidence="2 3">
    <name type="scientific">Flavobacterium faecale</name>
    <dbReference type="NCBI Taxonomy" id="1355330"/>
    <lineage>
        <taxon>Bacteria</taxon>
        <taxon>Pseudomonadati</taxon>
        <taxon>Bacteroidota</taxon>
        <taxon>Flavobacteriia</taxon>
        <taxon>Flavobacteriales</taxon>
        <taxon>Flavobacteriaceae</taxon>
        <taxon>Flavobacterium</taxon>
    </lineage>
</organism>
<dbReference type="Pfam" id="PF13302">
    <property type="entry name" value="Acetyltransf_3"/>
    <property type="match status" value="1"/>
</dbReference>
<keyword evidence="3" id="KW-1185">Reference proteome</keyword>
<name>A0A2S1L9Y1_9FLAO</name>
<dbReference type="AlphaFoldDB" id="A0A2S1L9Y1"/>
<evidence type="ECO:0000313" key="3">
    <source>
        <dbReference type="Proteomes" id="UP000244527"/>
    </source>
</evidence>
<dbReference type="InterPro" id="IPR051531">
    <property type="entry name" value="N-acetyltransferase"/>
</dbReference>
<dbReference type="OrthoDB" id="9811523at2"/>
<sequence length="181" mass="20913">MKVESLKIDKLVTERLLLVPFTIPICNNVLHGDYSDLEKLSFKKGKNWPDNDVLETLPRIINNLSKVPSPTGFESWMIVKRDTLEIIGDLGFKGFNYEDRNIDIGYGIIKEERRKGYAEEAVKEIIRWAFSNDFIKEITASCLGENINSANLLAKFNFTQVKAENDMLYWSLRNKTFEDKV</sequence>
<dbReference type="Proteomes" id="UP000244527">
    <property type="component" value="Chromosome"/>
</dbReference>
<gene>
    <name evidence="2" type="ORF">FFWV33_02750</name>
</gene>
<dbReference type="KEGG" id="ffa:FFWV33_02750"/>
<reference evidence="2 3" key="1">
    <citation type="submission" date="2017-04" db="EMBL/GenBank/DDBJ databases">
        <title>Compelte genome sequence of WV33.</title>
        <authorList>
            <person name="Lee P.C."/>
        </authorList>
    </citation>
    <scope>NUCLEOTIDE SEQUENCE [LARGE SCALE GENOMIC DNA]</scope>
    <source>
        <strain evidence="2 3">WV33</strain>
    </source>
</reference>
<dbReference type="PANTHER" id="PTHR43792">
    <property type="entry name" value="GNAT FAMILY, PUTATIVE (AFU_ORTHOLOGUE AFUA_3G00765)-RELATED-RELATED"/>
    <property type="match status" value="1"/>
</dbReference>
<dbReference type="PROSITE" id="PS51186">
    <property type="entry name" value="GNAT"/>
    <property type="match status" value="1"/>
</dbReference>
<dbReference type="InterPro" id="IPR016181">
    <property type="entry name" value="Acyl_CoA_acyltransferase"/>
</dbReference>
<dbReference type="SUPFAM" id="SSF55729">
    <property type="entry name" value="Acyl-CoA N-acyltransferases (Nat)"/>
    <property type="match status" value="1"/>
</dbReference>
<evidence type="ECO:0000313" key="2">
    <source>
        <dbReference type="EMBL" id="AWG20524.1"/>
    </source>
</evidence>
<keyword evidence="2" id="KW-0808">Transferase</keyword>
<dbReference type="GO" id="GO:0016747">
    <property type="term" value="F:acyltransferase activity, transferring groups other than amino-acyl groups"/>
    <property type="evidence" value="ECO:0007669"/>
    <property type="project" value="InterPro"/>
</dbReference>
<proteinExistence type="predicted"/>
<protein>
    <submittedName>
        <fullName evidence="2">GNAT family N-acetyltransferase</fullName>
    </submittedName>
</protein>
<dbReference type="EMBL" id="CP020918">
    <property type="protein sequence ID" value="AWG20524.1"/>
    <property type="molecule type" value="Genomic_DNA"/>
</dbReference>
<evidence type="ECO:0000259" key="1">
    <source>
        <dbReference type="PROSITE" id="PS51186"/>
    </source>
</evidence>
<dbReference type="PANTHER" id="PTHR43792:SF13">
    <property type="entry name" value="ACETYLTRANSFERASE"/>
    <property type="match status" value="1"/>
</dbReference>
<feature type="domain" description="N-acetyltransferase" evidence="1">
    <location>
        <begin position="32"/>
        <end position="178"/>
    </location>
</feature>
<dbReference type="RefSeq" id="WP_108739486.1">
    <property type="nucleotide sequence ID" value="NZ_CP020918.1"/>
</dbReference>
<dbReference type="Gene3D" id="3.40.630.30">
    <property type="match status" value="1"/>
</dbReference>
<dbReference type="InterPro" id="IPR000182">
    <property type="entry name" value="GNAT_dom"/>
</dbReference>